<dbReference type="Proteomes" id="UP000193465">
    <property type="component" value="Unassembled WGS sequence"/>
</dbReference>
<sequence>MAADDRSILPTIAGLPWWSAVAVAVVAAAVGVAFDAGSGDKELTIVFSTLYALGCLAAVLMVQQSAVFTTVVQPPLILFVVVPAAYWMFRGGGFPGLKAIVINCGYPLIERFPLMLFTAAAVLLIGMVRWYLGMLDASARPAAQKPETPQRATLSGRLGALLGTVLNRDAAHAIEQPATRDKRPGERPRRATAEARRAARETSASRSRPRAGERRGAAGGAAPTRSRHVRPGMDDGTGQRPRRRPAAEGRGDSPQQRRRRPAPDARDERQPRRRPAPDWTAEPRPVGRPPHDSARSSERSRAARDVPGRGYRPGEAPESVSRRRQPPPAEGRGAGTRHPVSQVRYRKSGGDDAEAQPRTRARQARGEADSWEFDI</sequence>
<protein>
    <recommendedName>
        <fullName evidence="3">DUF6542 domain-containing protein</fullName>
    </recommendedName>
</protein>
<evidence type="ECO:0000256" key="2">
    <source>
        <dbReference type="SAM" id="Phobius"/>
    </source>
</evidence>
<evidence type="ECO:0000259" key="3">
    <source>
        <dbReference type="Pfam" id="PF20177"/>
    </source>
</evidence>
<feature type="transmembrane region" description="Helical" evidence="2">
    <location>
        <begin position="112"/>
        <end position="132"/>
    </location>
</feature>
<feature type="transmembrane region" description="Helical" evidence="2">
    <location>
        <begin position="68"/>
        <end position="89"/>
    </location>
</feature>
<dbReference type="Pfam" id="PF20177">
    <property type="entry name" value="DUF6542"/>
    <property type="match status" value="1"/>
</dbReference>
<keyword evidence="2" id="KW-1133">Transmembrane helix</keyword>
<reference evidence="4 5" key="1">
    <citation type="submission" date="2016-01" db="EMBL/GenBank/DDBJ databases">
        <title>The new phylogeny of the genus Mycobacterium.</title>
        <authorList>
            <person name="Tarcisio F."/>
            <person name="Conor M."/>
            <person name="Antonella G."/>
            <person name="Elisabetta G."/>
            <person name="Giulia F.S."/>
            <person name="Sara T."/>
            <person name="Anna F."/>
            <person name="Clotilde B."/>
            <person name="Roberto B."/>
            <person name="Veronica D.S."/>
            <person name="Fabio R."/>
            <person name="Monica P."/>
            <person name="Olivier J."/>
            <person name="Enrico T."/>
            <person name="Nicola S."/>
        </authorList>
    </citation>
    <scope>NUCLEOTIDE SEQUENCE [LARGE SCALE GENOMIC DNA]</scope>
    <source>
        <strain evidence="4 5">ATCC 27353</strain>
    </source>
</reference>
<feature type="compositionally biased region" description="Basic and acidic residues" evidence="1">
    <location>
        <begin position="289"/>
        <end position="307"/>
    </location>
</feature>
<feature type="compositionally biased region" description="Basic and acidic residues" evidence="1">
    <location>
        <begin position="178"/>
        <end position="200"/>
    </location>
</feature>
<feature type="domain" description="DUF6542" evidence="3">
    <location>
        <begin position="14"/>
        <end position="132"/>
    </location>
</feature>
<feature type="transmembrane region" description="Helical" evidence="2">
    <location>
        <begin position="15"/>
        <end position="36"/>
    </location>
</feature>
<proteinExistence type="predicted"/>
<comment type="caution">
    <text evidence="4">The sequence shown here is derived from an EMBL/GenBank/DDBJ whole genome shotgun (WGS) entry which is preliminary data.</text>
</comment>
<evidence type="ECO:0000313" key="4">
    <source>
        <dbReference type="EMBL" id="ORV53792.1"/>
    </source>
</evidence>
<dbReference type="AlphaFoldDB" id="A0A1X1UAD7"/>
<keyword evidence="5" id="KW-1185">Reference proteome</keyword>
<accession>A0A1X1UAD7</accession>
<dbReference type="STRING" id="188915.AWC02_01515"/>
<feature type="transmembrane region" description="Helical" evidence="2">
    <location>
        <begin position="43"/>
        <end position="62"/>
    </location>
</feature>
<feature type="region of interest" description="Disordered" evidence="1">
    <location>
        <begin position="170"/>
        <end position="375"/>
    </location>
</feature>
<name>A0A1X1UAD7_9MYCO</name>
<feature type="compositionally biased region" description="Basic and acidic residues" evidence="1">
    <location>
        <begin position="261"/>
        <end position="270"/>
    </location>
</feature>
<evidence type="ECO:0000313" key="5">
    <source>
        <dbReference type="Proteomes" id="UP000193465"/>
    </source>
</evidence>
<keyword evidence="2" id="KW-0472">Membrane</keyword>
<gene>
    <name evidence="4" type="ORF">AWC02_01515</name>
</gene>
<keyword evidence="2" id="KW-0812">Transmembrane</keyword>
<evidence type="ECO:0000256" key="1">
    <source>
        <dbReference type="SAM" id="MobiDB-lite"/>
    </source>
</evidence>
<dbReference type="EMBL" id="LQOT01000005">
    <property type="protein sequence ID" value="ORV53792.1"/>
    <property type="molecule type" value="Genomic_DNA"/>
</dbReference>
<dbReference type="InterPro" id="IPR046672">
    <property type="entry name" value="DUF6542"/>
</dbReference>
<organism evidence="4 5">
    <name type="scientific">Mycolicibacter engbaekii</name>
    <dbReference type="NCBI Taxonomy" id="188915"/>
    <lineage>
        <taxon>Bacteria</taxon>
        <taxon>Bacillati</taxon>
        <taxon>Actinomycetota</taxon>
        <taxon>Actinomycetes</taxon>
        <taxon>Mycobacteriales</taxon>
        <taxon>Mycobacteriaceae</taxon>
        <taxon>Mycolicibacter</taxon>
    </lineage>
</organism>